<gene>
    <name evidence="1" type="ORF">FHR82_002370</name>
</gene>
<dbReference type="AlphaFoldDB" id="A0A7W7Q3H7"/>
<comment type="caution">
    <text evidence="1">The sequence shown here is derived from an EMBL/GenBank/DDBJ whole genome shotgun (WGS) entry which is preliminary data.</text>
</comment>
<keyword evidence="2" id="KW-1185">Reference proteome</keyword>
<reference evidence="1 2" key="1">
    <citation type="submission" date="2020-08" db="EMBL/GenBank/DDBJ databases">
        <title>Genomic Encyclopedia of Type Strains, Phase III (KMG-III): the genomes of soil and plant-associated and newly described type strains.</title>
        <authorList>
            <person name="Whitman W."/>
        </authorList>
    </citation>
    <scope>NUCLEOTIDE SEQUENCE [LARGE SCALE GENOMIC DNA]</scope>
    <source>
        <strain evidence="1 2">CECT 8960</strain>
    </source>
</reference>
<evidence type="ECO:0000313" key="1">
    <source>
        <dbReference type="EMBL" id="MBB4906153.1"/>
    </source>
</evidence>
<dbReference type="EMBL" id="JACHJQ010000002">
    <property type="protein sequence ID" value="MBB4906153.1"/>
    <property type="molecule type" value="Genomic_DNA"/>
</dbReference>
<dbReference type="RefSeq" id="WP_184810263.1">
    <property type="nucleotide sequence ID" value="NZ_JACHJQ010000002.1"/>
</dbReference>
<sequence length="113" mass="11886">MTVAFAGCGATGSWGCGRGFGNHVVVRHDRHLFAARRFGRPSGHHTTDRGVDSGQLSVKEGGLSAGWQPVANGSSFAMSPNRIAIYDGQLRIKDGPPNAPWNHVSDAGAFDLA</sequence>
<organism evidence="1 2">
    <name type="scientific">Actinophytocola algeriensis</name>
    <dbReference type="NCBI Taxonomy" id="1768010"/>
    <lineage>
        <taxon>Bacteria</taxon>
        <taxon>Bacillati</taxon>
        <taxon>Actinomycetota</taxon>
        <taxon>Actinomycetes</taxon>
        <taxon>Pseudonocardiales</taxon>
        <taxon>Pseudonocardiaceae</taxon>
    </lineage>
</organism>
<proteinExistence type="predicted"/>
<protein>
    <submittedName>
        <fullName evidence="1">Uncharacterized protein</fullName>
    </submittedName>
</protein>
<evidence type="ECO:0000313" key="2">
    <source>
        <dbReference type="Proteomes" id="UP000520767"/>
    </source>
</evidence>
<name>A0A7W7Q3H7_9PSEU</name>
<dbReference type="Proteomes" id="UP000520767">
    <property type="component" value="Unassembled WGS sequence"/>
</dbReference>
<accession>A0A7W7Q3H7</accession>